<evidence type="ECO:0000313" key="3">
    <source>
        <dbReference type="Proteomes" id="UP000467840"/>
    </source>
</evidence>
<dbReference type="AlphaFoldDB" id="A0A6A6M7X7"/>
<feature type="compositionally biased region" description="Polar residues" evidence="1">
    <location>
        <begin position="1"/>
        <end position="20"/>
    </location>
</feature>
<accession>A0A6A6M7X7</accession>
<evidence type="ECO:0008006" key="4">
    <source>
        <dbReference type="Google" id="ProtNLM"/>
    </source>
</evidence>
<comment type="caution">
    <text evidence="2">The sequence shown here is derived from an EMBL/GenBank/DDBJ whole genome shotgun (WGS) entry which is preliminary data.</text>
</comment>
<gene>
    <name evidence="2" type="ORF">GH714_034582</name>
</gene>
<feature type="compositionally biased region" description="Basic and acidic residues" evidence="1">
    <location>
        <begin position="82"/>
        <end position="95"/>
    </location>
</feature>
<name>A0A6A6M7X7_HEVBR</name>
<evidence type="ECO:0000256" key="1">
    <source>
        <dbReference type="SAM" id="MobiDB-lite"/>
    </source>
</evidence>
<keyword evidence="3" id="KW-1185">Reference proteome</keyword>
<feature type="region of interest" description="Disordered" evidence="1">
    <location>
        <begin position="64"/>
        <end position="105"/>
    </location>
</feature>
<reference evidence="2 3" key="1">
    <citation type="journal article" date="2020" name="Mol. Plant">
        <title>The Chromosome-Based Rubber Tree Genome Provides New Insights into Spurge Genome Evolution and Rubber Biosynthesis.</title>
        <authorList>
            <person name="Liu J."/>
            <person name="Shi C."/>
            <person name="Shi C.C."/>
            <person name="Li W."/>
            <person name="Zhang Q.J."/>
            <person name="Zhang Y."/>
            <person name="Li K."/>
            <person name="Lu H.F."/>
            <person name="Shi C."/>
            <person name="Zhu S.T."/>
            <person name="Xiao Z.Y."/>
            <person name="Nan H."/>
            <person name="Yue Y."/>
            <person name="Zhu X.G."/>
            <person name="Wu Y."/>
            <person name="Hong X.N."/>
            <person name="Fan G.Y."/>
            <person name="Tong Y."/>
            <person name="Zhang D."/>
            <person name="Mao C.L."/>
            <person name="Liu Y.L."/>
            <person name="Hao S.J."/>
            <person name="Liu W.Q."/>
            <person name="Lv M.Q."/>
            <person name="Zhang H.B."/>
            <person name="Liu Y."/>
            <person name="Hu-Tang G.R."/>
            <person name="Wang J.P."/>
            <person name="Wang J.H."/>
            <person name="Sun Y.H."/>
            <person name="Ni S.B."/>
            <person name="Chen W.B."/>
            <person name="Zhang X.C."/>
            <person name="Jiao Y.N."/>
            <person name="Eichler E.E."/>
            <person name="Li G.H."/>
            <person name="Liu X."/>
            <person name="Gao L.Z."/>
        </authorList>
    </citation>
    <scope>NUCLEOTIDE SEQUENCE [LARGE SCALE GENOMIC DNA]</scope>
    <source>
        <strain evidence="3">cv. GT1</strain>
        <tissue evidence="2">Leaf</tissue>
    </source>
</reference>
<protein>
    <recommendedName>
        <fullName evidence="4">Retrotransposon gag domain-containing protein</fullName>
    </recommendedName>
</protein>
<dbReference type="Proteomes" id="UP000467840">
    <property type="component" value="Chromosome 9"/>
</dbReference>
<evidence type="ECO:0000313" key="2">
    <source>
        <dbReference type="EMBL" id="KAF2308029.1"/>
    </source>
</evidence>
<organism evidence="2 3">
    <name type="scientific">Hevea brasiliensis</name>
    <name type="common">Para rubber tree</name>
    <name type="synonym">Siphonia brasiliensis</name>
    <dbReference type="NCBI Taxonomy" id="3981"/>
    <lineage>
        <taxon>Eukaryota</taxon>
        <taxon>Viridiplantae</taxon>
        <taxon>Streptophyta</taxon>
        <taxon>Embryophyta</taxon>
        <taxon>Tracheophyta</taxon>
        <taxon>Spermatophyta</taxon>
        <taxon>Magnoliopsida</taxon>
        <taxon>eudicotyledons</taxon>
        <taxon>Gunneridae</taxon>
        <taxon>Pentapetalae</taxon>
        <taxon>rosids</taxon>
        <taxon>fabids</taxon>
        <taxon>Malpighiales</taxon>
        <taxon>Euphorbiaceae</taxon>
        <taxon>Crotonoideae</taxon>
        <taxon>Micrandreae</taxon>
        <taxon>Hevea</taxon>
    </lineage>
</organism>
<feature type="region of interest" description="Disordered" evidence="1">
    <location>
        <begin position="1"/>
        <end position="24"/>
    </location>
</feature>
<dbReference type="EMBL" id="JAAGAX010000008">
    <property type="protein sequence ID" value="KAF2308029.1"/>
    <property type="molecule type" value="Genomic_DNA"/>
</dbReference>
<feature type="region of interest" description="Disordered" evidence="1">
    <location>
        <begin position="227"/>
        <end position="256"/>
    </location>
</feature>
<sequence>MGSHPQHSFTSSQREASDSPSVHGRISPHYEAIITLEAGKNLGLTFEGDDAYFIDQLFNQIADDHNRDPAVPPSPPEEVADHDELHDGGDEHGDSASHGVSSAYVAPPLSHPPAPTIAPPVPPLATPFIPPIVPTASFQLNPDLGAFVAQVVTAVGSLTVREYVDQFEDLYYFVYDILPSEEAKCDRFKQGLHIEIRASITWFRGSNFRELVEAALNVEKVKQEEKEYEQKISKKHGQSSSQGFRERSAKRGGSSF</sequence>
<proteinExistence type="predicted"/>